<reference evidence="1 2" key="1">
    <citation type="submission" date="2017-06" db="EMBL/GenBank/DDBJ databases">
        <title>Yangia sp. YSBP01 complete genome sequence.</title>
        <authorList>
            <person name="Woo J.-H."/>
            <person name="Kim H.-S."/>
        </authorList>
    </citation>
    <scope>NUCLEOTIDE SEQUENCE [LARGE SCALE GENOMIC DNA]</scope>
    <source>
        <strain evidence="1 2">YSBP01</strain>
        <plasmid evidence="1 2">unnamed4</plasmid>
    </source>
</reference>
<dbReference type="KEGG" id="ypac:CEW88_23635"/>
<gene>
    <name evidence="1" type="ORF">CEW88_23635</name>
</gene>
<name>A0A2U8HLJ4_9RHOB</name>
<dbReference type="AlphaFoldDB" id="A0A2U8HLJ4"/>
<geneLocation type="plasmid" evidence="1 2">
    <name>unnamed4</name>
</geneLocation>
<dbReference type="Proteomes" id="UP000244915">
    <property type="component" value="Plasmid unnamed4"/>
</dbReference>
<proteinExistence type="predicted"/>
<evidence type="ECO:0000313" key="2">
    <source>
        <dbReference type="Proteomes" id="UP000244915"/>
    </source>
</evidence>
<evidence type="ECO:0000313" key="1">
    <source>
        <dbReference type="EMBL" id="AWI86757.1"/>
    </source>
</evidence>
<keyword evidence="1" id="KW-0614">Plasmid</keyword>
<organism evidence="1 2">
    <name type="scientific">Alloyangia pacifica</name>
    <dbReference type="NCBI Taxonomy" id="311180"/>
    <lineage>
        <taxon>Bacteria</taxon>
        <taxon>Pseudomonadati</taxon>
        <taxon>Pseudomonadota</taxon>
        <taxon>Alphaproteobacteria</taxon>
        <taxon>Rhodobacterales</taxon>
        <taxon>Roseobacteraceae</taxon>
        <taxon>Alloyangia</taxon>
    </lineage>
</organism>
<accession>A0A2U8HLJ4</accession>
<evidence type="ECO:0008006" key="3">
    <source>
        <dbReference type="Google" id="ProtNLM"/>
    </source>
</evidence>
<dbReference type="EMBL" id="CP022194">
    <property type="protein sequence ID" value="AWI86757.1"/>
    <property type="molecule type" value="Genomic_DNA"/>
</dbReference>
<sequence length="1049" mass="115879">MAQAIETIRRHIPPGREVWTYGASMGGTGALMFARPLGATGVLALYPQASVDLTRASFDPRWMDDRQRIARYDDSWLDHAPTANTWLLSDPRFSLDQQHIDMITKDHDGIHLVPLDFSEHSCMRMLLECGMLSATIRSIFDGTFELQAFRSAIRRERHRSPVALTGAANALARRGKLLLACRFSNAAVTLLAQAKQAGHSLDPATTVVAMHGHAINLVRARNRDGAANYLRHLRDEPLISADHDWQLLQLAFASGDRQEAARLFSKRQRNGQMTGPWQTAMVGCMKNKFFSPEQLAQLGKTPRKPDMVVGPSHAIRWQWHLRDGVVPGPLPPEKFCGLGGAPVWSRMLFDRATATLGEHGHLALLVPDFRFGNGILLDAEAKSGPLLQDGFLAIAPEALTPEHDRAMLDRSMAALQAWHDRFGNRARYVFWCLFGRQVHDRMAGKHITDGRYQHPVFTYEEIVARLPDLDVVDLAPLLRRPMHDVRRLFIDPSSNPSQIGYLLLSGMLFDGLDALTAYERAVATVEADMVALAKKIRNSAGRPVVLTGRSVWLDILVTLLGATGSRKLADAGLIVMPLDPAPGQPPLEDCLRQHTVESCHPIILAAGGADLSPQLATRFGTKPEFWQSAEVIDWETATETPITARNETPRHRYKPTGSPKASKTAELRLVSSMVEQGPLGMPSWAGIRHVLERIATGAPATKPPAQKVEVSNPVATSGITIEGDALLTEDGVAFLIGGNHSVLKYATGAWRPGPDSLANFERNIASRGKIASAAGARFAHVIFPDKQSVMTEAFPYQPVTRLGDLYTAHLGDRTRPLVLYPADQLHDAPEPAFQKLDTHLTDHGSLAVLRLMLARVDIQAERALTQIEARIMKPQRWSGDLGNKFTPRLFQEGVVLDANWPVTELRSPGGFNNGMIDLLFNPGAEHDGTVLMFGDSFFRMMLKQLSAVFSRVVHLRTPFLHPEIVELVAPDIIFTGNAERYLARVTADSDAHAFSLYTELQGGPNLREDPAFFEAWRAMTSPRSAFAREFLQKLGFTREDCTAPIQPAQ</sequence>
<protein>
    <recommendedName>
        <fullName evidence="3">AlgX/AlgJ SGNH hydrolase-like domain-containing protein</fullName>
    </recommendedName>
</protein>